<sequence>MTSEKISPSDEKVVYDLKPVPTDGSVREPARECEEPIEIDPVMEARVRRKIDMVILPIFGFIFMFQYLDKIALSYAVIFGMKTDLNLQGQDYSWCNSIFYFGQFFFEYPAVYLLHRFPIKKFVGVTILVWGTVMMSLAATKNFSGLMAGRFFLGASEGAVSPAFVIMTSIFWRKKEHPLRLACFVSMNAFAQVAGGLLLYGCGSITNAAIDGWRISFLLAGGITILLGGVFMWIVPVSPGTAWFLTAEERVVAQQRVAQEHASAQHDKFQWDQAIATLKDVKFWLIFLWALMITITSVVVFGSLVISGLGFDRFKTILIGLPGPGIQFTTIWTLLLLVPLTGVIILKKLPYENSWGLVGGYWMATANSSVFVINMSMIASNSKGHTRKSMMSIIYFIGYALGSIIAPQLFRATEAPLYPTAMNTIIAMYCVFITAQIVYRQLCARENARRDRLWAEGLVEAEPGLASKEDNRTDIEDLGFRYVL</sequence>
<dbReference type="EMBL" id="JASBWS010000068">
    <property type="protein sequence ID" value="KAJ9101663.1"/>
    <property type="molecule type" value="Genomic_DNA"/>
</dbReference>
<proteinExistence type="predicted"/>
<evidence type="ECO:0000313" key="1">
    <source>
        <dbReference type="EMBL" id="KAJ9101663.1"/>
    </source>
</evidence>
<dbReference type="Proteomes" id="UP001230649">
    <property type="component" value="Unassembled WGS sequence"/>
</dbReference>
<reference evidence="1" key="1">
    <citation type="submission" date="2023-04" db="EMBL/GenBank/DDBJ databases">
        <title>Draft Genome sequencing of Naganishia species isolated from polar environments using Oxford Nanopore Technology.</title>
        <authorList>
            <person name="Leo P."/>
            <person name="Venkateswaran K."/>
        </authorList>
    </citation>
    <scope>NUCLEOTIDE SEQUENCE</scope>
    <source>
        <strain evidence="1">MNA-CCFEE 5262</strain>
    </source>
</reference>
<organism evidence="1 2">
    <name type="scientific">Naganishia adeliensis</name>
    <dbReference type="NCBI Taxonomy" id="92952"/>
    <lineage>
        <taxon>Eukaryota</taxon>
        <taxon>Fungi</taxon>
        <taxon>Dikarya</taxon>
        <taxon>Basidiomycota</taxon>
        <taxon>Agaricomycotina</taxon>
        <taxon>Tremellomycetes</taxon>
        <taxon>Filobasidiales</taxon>
        <taxon>Filobasidiaceae</taxon>
        <taxon>Naganishia</taxon>
    </lineage>
</organism>
<protein>
    <submittedName>
        <fullName evidence="1">Uncharacterized protein</fullName>
    </submittedName>
</protein>
<evidence type="ECO:0000313" key="2">
    <source>
        <dbReference type="Proteomes" id="UP001230649"/>
    </source>
</evidence>
<gene>
    <name evidence="1" type="ORF">QFC20_005196</name>
</gene>
<keyword evidence="2" id="KW-1185">Reference proteome</keyword>
<comment type="caution">
    <text evidence="1">The sequence shown here is derived from an EMBL/GenBank/DDBJ whole genome shotgun (WGS) entry which is preliminary data.</text>
</comment>
<name>A0ACC2VQH4_9TREE</name>
<accession>A0ACC2VQH4</accession>